<evidence type="ECO:0008006" key="3">
    <source>
        <dbReference type="Google" id="ProtNLM"/>
    </source>
</evidence>
<accession>A0AAV2SEW4</accession>
<name>A0AAV2SEW4_MEGNR</name>
<organism evidence="1 2">
    <name type="scientific">Meganyctiphanes norvegica</name>
    <name type="common">Northern krill</name>
    <name type="synonym">Thysanopoda norvegica</name>
    <dbReference type="NCBI Taxonomy" id="48144"/>
    <lineage>
        <taxon>Eukaryota</taxon>
        <taxon>Metazoa</taxon>
        <taxon>Ecdysozoa</taxon>
        <taxon>Arthropoda</taxon>
        <taxon>Crustacea</taxon>
        <taxon>Multicrustacea</taxon>
        <taxon>Malacostraca</taxon>
        <taxon>Eumalacostraca</taxon>
        <taxon>Eucarida</taxon>
        <taxon>Euphausiacea</taxon>
        <taxon>Euphausiidae</taxon>
        <taxon>Meganyctiphanes</taxon>
    </lineage>
</organism>
<dbReference type="AlphaFoldDB" id="A0AAV2SEW4"/>
<feature type="non-terminal residue" evidence="1">
    <location>
        <position position="1"/>
    </location>
</feature>
<proteinExistence type="predicted"/>
<protein>
    <recommendedName>
        <fullName evidence="3">Sodefrin-like factor</fullName>
    </recommendedName>
</protein>
<gene>
    <name evidence="1" type="ORF">MNOR_LOCUS36714</name>
</gene>
<dbReference type="Proteomes" id="UP001497623">
    <property type="component" value="Unassembled WGS sequence"/>
</dbReference>
<dbReference type="EMBL" id="CAXKWB010068641">
    <property type="protein sequence ID" value="CAL4192222.1"/>
    <property type="molecule type" value="Genomic_DNA"/>
</dbReference>
<sequence length="328" mass="35753">FSSGATGLSCFHCNSWDINNALDPYDIYCSSSTYTGEPEYVDGDTYICEIIVYANGDVLRGWALKSSSISDGTCEHWDYNGYNTRCYCSSDDCNRHLCEDCDGITTASTSAATTTTGVTTQTTSKPTTTHHAPSGSLICNYCQSWQEGGQDNPYSPECINSNYQGISQEVNSEEYICETLVYENGDVKRGWTIKSSSISSGQCDHWDYNGHNTKCYCDTDYCNSELCEYCDGATSPKPPITNTPSTPPTPDPSKGLTCYSCNGCSVVDEHTHTSQSTDYVTCTTSLLYTSGVVLRGGSSVSRDDGDCQDNGSMFMCYCTHDFCNDAGF</sequence>
<evidence type="ECO:0000313" key="2">
    <source>
        <dbReference type="Proteomes" id="UP001497623"/>
    </source>
</evidence>
<reference evidence="1 2" key="1">
    <citation type="submission" date="2024-05" db="EMBL/GenBank/DDBJ databases">
        <authorList>
            <person name="Wallberg A."/>
        </authorList>
    </citation>
    <scope>NUCLEOTIDE SEQUENCE [LARGE SCALE GENOMIC DNA]</scope>
</reference>
<keyword evidence="2" id="KW-1185">Reference proteome</keyword>
<evidence type="ECO:0000313" key="1">
    <source>
        <dbReference type="EMBL" id="CAL4192222.1"/>
    </source>
</evidence>
<comment type="caution">
    <text evidence="1">The sequence shown here is derived from an EMBL/GenBank/DDBJ whole genome shotgun (WGS) entry which is preliminary data.</text>
</comment>